<feature type="compositionally biased region" description="Acidic residues" evidence="8">
    <location>
        <begin position="620"/>
        <end position="630"/>
    </location>
</feature>
<evidence type="ECO:0000256" key="4">
    <source>
        <dbReference type="ARBA" id="ARBA00022741"/>
    </source>
</evidence>
<dbReference type="InterPro" id="IPR017163">
    <property type="entry name" value="PIno-4-P-5_kinase_pln"/>
</dbReference>
<dbReference type="SUPFAM" id="SSF56104">
    <property type="entry name" value="SAICAR synthase-like"/>
    <property type="match status" value="1"/>
</dbReference>
<organism evidence="10 11">
    <name type="scientific">Coccomyxa viridis</name>
    <dbReference type="NCBI Taxonomy" id="1274662"/>
    <lineage>
        <taxon>Eukaryota</taxon>
        <taxon>Viridiplantae</taxon>
        <taxon>Chlorophyta</taxon>
        <taxon>core chlorophytes</taxon>
        <taxon>Trebouxiophyceae</taxon>
        <taxon>Trebouxiophyceae incertae sedis</taxon>
        <taxon>Coccomyxaceae</taxon>
        <taxon>Coccomyxa</taxon>
    </lineage>
</organism>
<dbReference type="EMBL" id="CAXHTA020000009">
    <property type="protein sequence ID" value="CAL5223630.1"/>
    <property type="molecule type" value="Genomic_DNA"/>
</dbReference>
<protein>
    <recommendedName>
        <fullName evidence="1">1-phosphatidylinositol-4-phosphate 5-kinase</fullName>
        <ecNumber evidence="1">2.7.1.68</ecNumber>
    </recommendedName>
</protein>
<dbReference type="InterPro" id="IPR027483">
    <property type="entry name" value="PInositol-4-P-4/5-kinase_C_sf"/>
</dbReference>
<dbReference type="InterPro" id="IPR023610">
    <property type="entry name" value="PInositol-4/5-P-5/4-kinase"/>
</dbReference>
<dbReference type="InterPro" id="IPR002498">
    <property type="entry name" value="PInositol-4-P-4/5-kinase_core"/>
</dbReference>
<gene>
    <name evidence="10" type="primary">g6173</name>
    <name evidence="10" type="ORF">VP750_LOCUS5289</name>
</gene>
<dbReference type="Gene3D" id="3.30.800.10">
    <property type="entry name" value="Phosphatidylinositol Phosphate Kinase II Beta"/>
    <property type="match status" value="1"/>
</dbReference>
<evidence type="ECO:0000256" key="7">
    <source>
        <dbReference type="PROSITE-ProRule" id="PRU00781"/>
    </source>
</evidence>
<evidence type="ECO:0000256" key="8">
    <source>
        <dbReference type="SAM" id="MobiDB-lite"/>
    </source>
</evidence>
<dbReference type="SMART" id="SM00330">
    <property type="entry name" value="PIPKc"/>
    <property type="match status" value="1"/>
</dbReference>
<evidence type="ECO:0000313" key="11">
    <source>
        <dbReference type="Proteomes" id="UP001497392"/>
    </source>
</evidence>
<name>A0ABP1FUR6_9CHLO</name>
<keyword evidence="2 7" id="KW-0808">Transferase</keyword>
<feature type="region of interest" description="Disordered" evidence="8">
    <location>
        <begin position="261"/>
        <end position="291"/>
    </location>
</feature>
<keyword evidence="6 7" id="KW-0067">ATP-binding</keyword>
<sequence>MVKAAVPTEWGMSAEKISKEGGRSLSLVLRRSSQQTASTSGVYRQSKKFPNGDTYSGGWRNGLPDGEGRYCWADGSTYEGGWRGGSKHGLGTYTWPNMAMYKGEWQNGCMHGVGIFKSPDGTNYEGGWADDVKQGLGKKVYSNGDVYEGLWRQGKCEGPGRYRWKNNNEYDGEWKAGRMHGRGTLKWHTGDRYDGEFKEGQEDGIGIFTWADGSTYNGFWQGGLKAGVGVYRPASTENKRATTPSERHATQLAASELVKAPRDLDGEVEAPSPREAEVEEVPDEAEDAPGKVAGKGEKVFIREYEAGRMLREDHISAEEMEAVFGPFRRRAKDKAERRQRHRRRAATKLGETIYKGHRSYDLMLNLQLGIRYSVQAYARQPPVRELSSEQFSHKLKAFFPRDGSTETPPHPSADFRWKDYCPMAFGRLREVFNIDAAAYMQSICGDQVLRELPSPGKSGSVFFVSNDERYMIKTMRKNEVKLLLELLPKYLAHVEKHPHTLLVKFFGLYRVVPESGSKVRFIVMNNVFQGALPIGKQYDLKGSTLGRTSGADAAKTGTVLKDLDLDMKLKLEEGWHDRLMTQLTADCALLEELRVMDYSLLLGIHSRSTGWLSSPHATDKEDDADEEDDADTPHSTLGGGPNGPLQHYRSGRGSSTDNPDGAPGQSSLRQTASNAAGGMTLDAERRSMQRSARMKAANEAELASIRSRIETALGAGVNEKRIADLLSLAQFQMLSRDTRTVRSPTVVLSMRPQRSTTLRPVAFSAGATDEISHSMGQQRVQLGMHVVATALPADDESSAPPEDVVLYFGIIDILQEYNVGKRIEHSYKAIFSNGNSISAVDPKRYSQRFQEFMKKVFV</sequence>
<dbReference type="PIRSF" id="PIRSF037274">
    <property type="entry name" value="PIP5K_plant_prd"/>
    <property type="match status" value="1"/>
</dbReference>
<dbReference type="Pfam" id="PF01504">
    <property type="entry name" value="PIP5K"/>
    <property type="match status" value="1"/>
</dbReference>
<keyword evidence="11" id="KW-1185">Reference proteome</keyword>
<keyword evidence="3" id="KW-0677">Repeat</keyword>
<dbReference type="SUPFAM" id="SSF82185">
    <property type="entry name" value="Histone H3 K4-specific methyltransferase SET7/9 N-terminal domain"/>
    <property type="match status" value="1"/>
</dbReference>
<dbReference type="Proteomes" id="UP001497392">
    <property type="component" value="Unassembled WGS sequence"/>
</dbReference>
<evidence type="ECO:0000256" key="1">
    <source>
        <dbReference type="ARBA" id="ARBA00012172"/>
    </source>
</evidence>
<feature type="compositionally biased region" description="Polar residues" evidence="8">
    <location>
        <begin position="652"/>
        <end position="674"/>
    </location>
</feature>
<dbReference type="CDD" id="cd17302">
    <property type="entry name" value="PIPKc_AtPIP5K_like"/>
    <property type="match status" value="1"/>
</dbReference>
<proteinExistence type="predicted"/>
<reference evidence="10 11" key="1">
    <citation type="submission" date="2024-06" db="EMBL/GenBank/DDBJ databases">
        <authorList>
            <person name="Kraege A."/>
            <person name="Thomma B."/>
        </authorList>
    </citation>
    <scope>NUCLEOTIDE SEQUENCE [LARGE SCALE GENOMIC DNA]</scope>
</reference>
<evidence type="ECO:0000256" key="3">
    <source>
        <dbReference type="ARBA" id="ARBA00022737"/>
    </source>
</evidence>
<evidence type="ECO:0000256" key="6">
    <source>
        <dbReference type="ARBA" id="ARBA00022840"/>
    </source>
</evidence>
<evidence type="ECO:0000313" key="10">
    <source>
        <dbReference type="EMBL" id="CAL5223630.1"/>
    </source>
</evidence>
<dbReference type="Pfam" id="PF02493">
    <property type="entry name" value="MORN"/>
    <property type="match status" value="8"/>
</dbReference>
<dbReference type="PROSITE" id="PS51455">
    <property type="entry name" value="PIPK"/>
    <property type="match status" value="1"/>
</dbReference>
<keyword evidence="4 7" id="KW-0547">Nucleotide-binding</keyword>
<accession>A0ABP1FUR6</accession>
<dbReference type="Gene3D" id="3.30.810.10">
    <property type="entry name" value="2-Layer Sandwich"/>
    <property type="match status" value="2"/>
</dbReference>
<evidence type="ECO:0000256" key="5">
    <source>
        <dbReference type="ARBA" id="ARBA00022777"/>
    </source>
</evidence>
<evidence type="ECO:0000259" key="9">
    <source>
        <dbReference type="PROSITE" id="PS51455"/>
    </source>
</evidence>
<comment type="caution">
    <text evidence="10">The sequence shown here is derived from an EMBL/GenBank/DDBJ whole genome shotgun (WGS) entry which is preliminary data.</text>
</comment>
<dbReference type="PANTHER" id="PTHR23086">
    <property type="entry name" value="PHOSPHATIDYLINOSITOL-4-PHOSPHATE 5-KINASE"/>
    <property type="match status" value="1"/>
</dbReference>
<dbReference type="InterPro" id="IPR027484">
    <property type="entry name" value="PInositol-4-P-5-kinase_N"/>
</dbReference>
<dbReference type="PANTHER" id="PTHR23086:SF8">
    <property type="entry name" value="PHOSPHATIDYLINOSITOL 5-PHOSPHATE 4-KINASE, ISOFORM A"/>
    <property type="match status" value="1"/>
</dbReference>
<dbReference type="InterPro" id="IPR003409">
    <property type="entry name" value="MORN"/>
</dbReference>
<dbReference type="Gene3D" id="2.20.110.10">
    <property type="entry name" value="Histone H3 K4-specific methyltransferase SET7/9 N-terminal domain"/>
    <property type="match status" value="4"/>
</dbReference>
<dbReference type="EC" id="2.7.1.68" evidence="1"/>
<feature type="region of interest" description="Disordered" evidence="8">
    <location>
        <begin position="611"/>
        <end position="676"/>
    </location>
</feature>
<dbReference type="SMART" id="SM00698">
    <property type="entry name" value="MORN"/>
    <property type="match status" value="8"/>
</dbReference>
<keyword evidence="5 7" id="KW-0418">Kinase</keyword>
<feature type="domain" description="PIPK" evidence="9">
    <location>
        <begin position="356"/>
        <end position="857"/>
    </location>
</feature>
<feature type="compositionally biased region" description="Acidic residues" evidence="8">
    <location>
        <begin position="277"/>
        <end position="287"/>
    </location>
</feature>
<evidence type="ECO:0000256" key="2">
    <source>
        <dbReference type="ARBA" id="ARBA00022679"/>
    </source>
</evidence>